<reference evidence="3 4" key="1">
    <citation type="submission" date="2019-02" db="EMBL/GenBank/DDBJ databases">
        <title>Deep-cultivation of Planctomycetes and their phenomic and genomic characterization uncovers novel biology.</title>
        <authorList>
            <person name="Wiegand S."/>
            <person name="Jogler M."/>
            <person name="Boedeker C."/>
            <person name="Pinto D."/>
            <person name="Vollmers J."/>
            <person name="Rivas-Marin E."/>
            <person name="Kohn T."/>
            <person name="Peeters S.H."/>
            <person name="Heuer A."/>
            <person name="Rast P."/>
            <person name="Oberbeckmann S."/>
            <person name="Bunk B."/>
            <person name="Jeske O."/>
            <person name="Meyerdierks A."/>
            <person name="Storesund J.E."/>
            <person name="Kallscheuer N."/>
            <person name="Luecker S."/>
            <person name="Lage O.M."/>
            <person name="Pohl T."/>
            <person name="Merkel B.J."/>
            <person name="Hornburger P."/>
            <person name="Mueller R.-W."/>
            <person name="Bruemmer F."/>
            <person name="Labrenz M."/>
            <person name="Spormann A.M."/>
            <person name="Op den Camp H."/>
            <person name="Overmann J."/>
            <person name="Amann R."/>
            <person name="Jetten M.S.M."/>
            <person name="Mascher T."/>
            <person name="Medema M.H."/>
            <person name="Devos D.P."/>
            <person name="Kaster A.-K."/>
            <person name="Ovreas L."/>
            <person name="Rohde M."/>
            <person name="Galperin M.Y."/>
            <person name="Jogler C."/>
        </authorList>
    </citation>
    <scope>NUCLEOTIDE SEQUENCE [LARGE SCALE GENOMIC DNA]</scope>
    <source>
        <strain evidence="3 4">HG15A2</strain>
    </source>
</reference>
<feature type="domain" description="VWFA" evidence="2">
    <location>
        <begin position="108"/>
        <end position="272"/>
    </location>
</feature>
<protein>
    <submittedName>
        <fullName evidence="3">von Willebrand factor type A domain protein</fullName>
    </submittedName>
</protein>
<evidence type="ECO:0000313" key="3">
    <source>
        <dbReference type="EMBL" id="QDS97077.1"/>
    </source>
</evidence>
<dbReference type="SMART" id="SM00327">
    <property type="entry name" value="VWA"/>
    <property type="match status" value="1"/>
</dbReference>
<dbReference type="KEGG" id="amob:HG15A2_03360"/>
<dbReference type="InterPro" id="IPR036465">
    <property type="entry name" value="vWFA_dom_sf"/>
</dbReference>
<sequence>MWKRIHRLSIEGEENSSETLSDLSLSMLGVLMIAFTGYILKFRSEIVAHSEPQTPPVAVEEFEKAIRQLEKELRIAHIKQDHLKKQTEEKTKPLGNPQLFGLNGSLTNIAFCLDLSGSMVGENGQNYSQSPAELANRFEEVKDRLKLMVRSLGFQNFTVIGFGGNGQPNGKPRLVASTNGLVPATEASREAACRQIDLWQAGGGTPTLPALQAAYRMPGVEHVVLLTDGLPTLGGKQEDVLSFLRSNRGRVVVDVVGVGDQSVQPDEASSMALLDFTRSVARITGGFFQAW</sequence>
<dbReference type="PROSITE" id="PS50234">
    <property type="entry name" value="VWFA"/>
    <property type="match status" value="1"/>
</dbReference>
<dbReference type="InterPro" id="IPR002035">
    <property type="entry name" value="VWF_A"/>
</dbReference>
<organism evidence="3 4">
    <name type="scientific">Adhaeretor mobilis</name>
    <dbReference type="NCBI Taxonomy" id="1930276"/>
    <lineage>
        <taxon>Bacteria</taxon>
        <taxon>Pseudomonadati</taxon>
        <taxon>Planctomycetota</taxon>
        <taxon>Planctomycetia</taxon>
        <taxon>Pirellulales</taxon>
        <taxon>Lacipirellulaceae</taxon>
        <taxon>Adhaeretor</taxon>
    </lineage>
</organism>
<proteinExistence type="predicted"/>
<dbReference type="AlphaFoldDB" id="A0A517MQM2"/>
<feature type="coiled-coil region" evidence="1">
    <location>
        <begin position="59"/>
        <end position="86"/>
    </location>
</feature>
<dbReference type="SUPFAM" id="SSF53300">
    <property type="entry name" value="vWA-like"/>
    <property type="match status" value="1"/>
</dbReference>
<gene>
    <name evidence="3" type="ORF">HG15A2_03360</name>
</gene>
<dbReference type="Proteomes" id="UP000319852">
    <property type="component" value="Chromosome"/>
</dbReference>
<dbReference type="Gene3D" id="3.40.50.410">
    <property type="entry name" value="von Willebrand factor, type A domain"/>
    <property type="match status" value="1"/>
</dbReference>
<keyword evidence="4" id="KW-1185">Reference proteome</keyword>
<accession>A0A517MQM2</accession>
<name>A0A517MQM2_9BACT</name>
<dbReference type="OrthoDB" id="246044at2"/>
<evidence type="ECO:0000256" key="1">
    <source>
        <dbReference type="SAM" id="Coils"/>
    </source>
</evidence>
<keyword evidence="1" id="KW-0175">Coiled coil</keyword>
<evidence type="ECO:0000313" key="4">
    <source>
        <dbReference type="Proteomes" id="UP000319852"/>
    </source>
</evidence>
<dbReference type="EMBL" id="CP036263">
    <property type="protein sequence ID" value="QDS97077.1"/>
    <property type="molecule type" value="Genomic_DNA"/>
</dbReference>
<evidence type="ECO:0000259" key="2">
    <source>
        <dbReference type="PROSITE" id="PS50234"/>
    </source>
</evidence>
<dbReference type="Pfam" id="PF13768">
    <property type="entry name" value="VWA_3"/>
    <property type="match status" value="1"/>
</dbReference>
<dbReference type="RefSeq" id="WP_145057177.1">
    <property type="nucleotide sequence ID" value="NZ_CP036263.1"/>
</dbReference>